<keyword evidence="1" id="KW-1133">Transmembrane helix</keyword>
<gene>
    <name evidence="2" type="ORF">PGO_002770</name>
</gene>
<evidence type="ECO:0000313" key="2">
    <source>
        <dbReference type="EMBL" id="GAW84398.1"/>
    </source>
</evidence>
<reference evidence="3" key="1">
    <citation type="submission" date="2017-04" db="EMBL/GenBank/DDBJ databases">
        <title>Plasmodium gonderi genome.</title>
        <authorList>
            <person name="Arisue N."/>
            <person name="Honma H."/>
            <person name="Kawai S."/>
            <person name="Tougan T."/>
            <person name="Tanabe K."/>
            <person name="Horii T."/>
        </authorList>
    </citation>
    <scope>NUCLEOTIDE SEQUENCE [LARGE SCALE GENOMIC DNA]</scope>
    <source>
        <strain evidence="3">ATCC 30045</strain>
    </source>
</reference>
<keyword evidence="1" id="KW-0472">Membrane</keyword>
<accession>A0A1Y1JSH1</accession>
<organism evidence="2 3">
    <name type="scientific">Plasmodium gonderi</name>
    <dbReference type="NCBI Taxonomy" id="77519"/>
    <lineage>
        <taxon>Eukaryota</taxon>
        <taxon>Sar</taxon>
        <taxon>Alveolata</taxon>
        <taxon>Apicomplexa</taxon>
        <taxon>Aconoidasida</taxon>
        <taxon>Haemosporida</taxon>
        <taxon>Plasmodiidae</taxon>
        <taxon>Plasmodium</taxon>
        <taxon>Plasmodium (Plasmodium)</taxon>
    </lineage>
</organism>
<keyword evidence="1" id="KW-0812">Transmembrane</keyword>
<dbReference type="Proteomes" id="UP000195521">
    <property type="component" value="Unassembled WGS sequence"/>
</dbReference>
<name>A0A1Y1JSH1_PLAGO</name>
<sequence>MVRINYENIVNCPVCNAFMEEYIKNPVPQNEKCSNGIFSEDRQIMNIFQTHKCNAAMSFVSFIASDFYNFPREARCFYLYYWLYKEINAHNKSTIIEKNFYNLLFYSISNTDLCDYNKYNDITDDQISRLSDLYDMITNIYYIKTSNYPSKKNKCDCADECSQIYELYHNECEHSIDNNFCQALKNIKRQYNSLISLSYGCDTIRCKILPCIQNNETIMPSPRTNIKNTIITTTLLILAIPVFVFYTYKFNLYNYFIPHGGIRKNELRNYIDNELDVMEISAISNSMLKNSQRNIFYHTS</sequence>
<evidence type="ECO:0000256" key="1">
    <source>
        <dbReference type="SAM" id="Phobius"/>
    </source>
</evidence>
<proteinExistence type="predicted"/>
<protein>
    <submittedName>
        <fullName evidence="2">Variable surface protein</fullName>
    </submittedName>
</protein>
<dbReference type="GeneID" id="39745206"/>
<dbReference type="OrthoDB" id="10297805at2759"/>
<dbReference type="AlphaFoldDB" id="A0A1Y1JSH1"/>
<dbReference type="EMBL" id="BDQF01000295">
    <property type="protein sequence ID" value="GAW84398.1"/>
    <property type="molecule type" value="Genomic_DNA"/>
</dbReference>
<dbReference type="RefSeq" id="XP_028546987.1">
    <property type="nucleotide sequence ID" value="XM_028691186.1"/>
</dbReference>
<comment type="caution">
    <text evidence="2">The sequence shown here is derived from an EMBL/GenBank/DDBJ whole genome shotgun (WGS) entry which is preliminary data.</text>
</comment>
<evidence type="ECO:0000313" key="3">
    <source>
        <dbReference type="Proteomes" id="UP000195521"/>
    </source>
</evidence>
<keyword evidence="3" id="KW-1185">Reference proteome</keyword>
<feature type="transmembrane region" description="Helical" evidence="1">
    <location>
        <begin position="229"/>
        <end position="248"/>
    </location>
</feature>